<dbReference type="AlphaFoldDB" id="A0A6B2LK56"/>
<dbReference type="PANTHER" id="PTHR47439:SF1">
    <property type="entry name" value="ACID PHOSPHATASE"/>
    <property type="match status" value="1"/>
</dbReference>
<dbReference type="PANTHER" id="PTHR47439">
    <property type="entry name" value="LOW MOLECULAR WEIGHT PHOSPHOTYROSINE PROTEIN PHOSPHATASE-RELATED"/>
    <property type="match status" value="1"/>
</dbReference>
<evidence type="ECO:0000259" key="1">
    <source>
        <dbReference type="SMART" id="SM00226"/>
    </source>
</evidence>
<dbReference type="InterPro" id="IPR052995">
    <property type="entry name" value="LMW-PTP"/>
</dbReference>
<reference evidence="2" key="1">
    <citation type="journal article" date="2020" name="J. Eukaryot. Microbiol.">
        <title>De novo Sequencing, Assembly and Annotation of the Transcriptome for the Free-Living Testate Amoeba Arcella intermedia.</title>
        <authorList>
            <person name="Ribeiro G.M."/>
            <person name="Porfirio-Sousa A.L."/>
            <person name="Maurer-Alcala X.X."/>
            <person name="Katz L.A."/>
            <person name="Lahr D.J.G."/>
        </authorList>
    </citation>
    <scope>NUCLEOTIDE SEQUENCE</scope>
</reference>
<protein>
    <recommendedName>
        <fullName evidence="1">Phosphotyrosine protein phosphatase I domain-containing protein</fullName>
    </recommendedName>
</protein>
<proteinExistence type="predicted"/>
<dbReference type="SUPFAM" id="SSF52788">
    <property type="entry name" value="Phosphotyrosine protein phosphatases I"/>
    <property type="match status" value="1"/>
</dbReference>
<dbReference type="EMBL" id="GIBP01008550">
    <property type="protein sequence ID" value="NDV37519.1"/>
    <property type="molecule type" value="Transcribed_RNA"/>
</dbReference>
<dbReference type="Gene3D" id="3.40.50.2300">
    <property type="match status" value="1"/>
</dbReference>
<organism evidence="2">
    <name type="scientific">Arcella intermedia</name>
    <dbReference type="NCBI Taxonomy" id="1963864"/>
    <lineage>
        <taxon>Eukaryota</taxon>
        <taxon>Amoebozoa</taxon>
        <taxon>Tubulinea</taxon>
        <taxon>Elardia</taxon>
        <taxon>Arcellinida</taxon>
        <taxon>Sphaerothecina</taxon>
        <taxon>Arcellidae</taxon>
        <taxon>Arcella</taxon>
    </lineage>
</organism>
<dbReference type="Pfam" id="PF01451">
    <property type="entry name" value="LMWPc"/>
    <property type="match status" value="1"/>
</dbReference>
<sequence>MKVVFVCLGNICRSPMAEGLFLSLLDGTQKGRYRVDSCGTGGGSATWFLPGGKVRNLGAPPDPRAVEYARSRGLDISGQRSRPLTREDLEGFDWIITMDKRIEEEIYKAAQYWGLEESTWKGKVLPIIQYCSKERRGELSEVPDPYYGGIEGFQLVYDILLDGCTQLLKQFENKQH</sequence>
<dbReference type="SMART" id="SM00226">
    <property type="entry name" value="LMWPc"/>
    <property type="match status" value="1"/>
</dbReference>
<name>A0A6B2LK56_9EUKA</name>
<feature type="domain" description="Phosphotyrosine protein phosphatase I" evidence="1">
    <location>
        <begin position="1"/>
        <end position="170"/>
    </location>
</feature>
<dbReference type="CDD" id="cd16343">
    <property type="entry name" value="LMWPTP"/>
    <property type="match status" value="1"/>
</dbReference>
<accession>A0A6B2LK56</accession>
<evidence type="ECO:0000313" key="2">
    <source>
        <dbReference type="EMBL" id="NDV37519.1"/>
    </source>
</evidence>
<dbReference type="InterPro" id="IPR036196">
    <property type="entry name" value="Ptyr_pPase_sf"/>
</dbReference>
<dbReference type="InterPro" id="IPR023485">
    <property type="entry name" value="Ptyr_pPase"/>
</dbReference>